<dbReference type="EMBL" id="QTSX02000012">
    <property type="protein sequence ID" value="KAJ9090217.1"/>
    <property type="molecule type" value="Genomic_DNA"/>
</dbReference>
<name>A0ACC2UTH6_9FUNG</name>
<reference evidence="1" key="1">
    <citation type="submission" date="2022-04" db="EMBL/GenBank/DDBJ databases">
        <title>Genome of the entomopathogenic fungus Entomophthora muscae.</title>
        <authorList>
            <person name="Elya C."/>
            <person name="Lovett B.R."/>
            <person name="Lee E."/>
            <person name="Macias A.M."/>
            <person name="Hajek A.E."/>
            <person name="De Bivort B.L."/>
            <person name="Kasson M.T."/>
            <person name="De Fine Licht H.H."/>
            <person name="Stajich J.E."/>
        </authorList>
    </citation>
    <scope>NUCLEOTIDE SEQUENCE</scope>
    <source>
        <strain evidence="1">Berkeley</strain>
    </source>
</reference>
<dbReference type="Proteomes" id="UP001165960">
    <property type="component" value="Unassembled WGS sequence"/>
</dbReference>
<organism evidence="1 2">
    <name type="scientific">Entomophthora muscae</name>
    <dbReference type="NCBI Taxonomy" id="34485"/>
    <lineage>
        <taxon>Eukaryota</taxon>
        <taxon>Fungi</taxon>
        <taxon>Fungi incertae sedis</taxon>
        <taxon>Zoopagomycota</taxon>
        <taxon>Entomophthoromycotina</taxon>
        <taxon>Entomophthoromycetes</taxon>
        <taxon>Entomophthorales</taxon>
        <taxon>Entomophthoraceae</taxon>
        <taxon>Entomophthora</taxon>
    </lineage>
</organism>
<sequence length="220" mass="24508">MSLKSTLVVNQDSSPEENAGLKPASMIMAQEQKNQEIFPEVLTNKKMTSSSVILLLLNPGVLATQPHISQSYNEPYMENVKFGGRPFVSLLFALFFAYASTLDQLGSFYSSIHNLIVDSFNPPSSSDHFLDLEINFLTKLSVIKTGLYFIFLGSLISVAIANFAHLFLSTRSPGLPAPLPAVYQLPGAPFEPVHFTEYLLKPEYKEYTLEKILEQDPWPA</sequence>
<gene>
    <name evidence="1" type="ORF">DSO57_1004795</name>
</gene>
<keyword evidence="2" id="KW-1185">Reference proteome</keyword>
<evidence type="ECO:0000313" key="1">
    <source>
        <dbReference type="EMBL" id="KAJ9090217.1"/>
    </source>
</evidence>
<proteinExistence type="predicted"/>
<comment type="caution">
    <text evidence="1">The sequence shown here is derived from an EMBL/GenBank/DDBJ whole genome shotgun (WGS) entry which is preliminary data.</text>
</comment>
<accession>A0ACC2UTH6</accession>
<evidence type="ECO:0000313" key="2">
    <source>
        <dbReference type="Proteomes" id="UP001165960"/>
    </source>
</evidence>
<protein>
    <submittedName>
        <fullName evidence="1">Uncharacterized protein</fullName>
    </submittedName>
</protein>